<organism evidence="1 2">
    <name type="scientific">Scutellospora calospora</name>
    <dbReference type="NCBI Taxonomy" id="85575"/>
    <lineage>
        <taxon>Eukaryota</taxon>
        <taxon>Fungi</taxon>
        <taxon>Fungi incertae sedis</taxon>
        <taxon>Mucoromycota</taxon>
        <taxon>Glomeromycotina</taxon>
        <taxon>Glomeromycetes</taxon>
        <taxon>Diversisporales</taxon>
        <taxon>Gigasporaceae</taxon>
        <taxon>Scutellospora</taxon>
    </lineage>
</organism>
<evidence type="ECO:0000313" key="2">
    <source>
        <dbReference type="Proteomes" id="UP000789860"/>
    </source>
</evidence>
<sequence length="701" mass="80563">HCHLLVHMSLSLTNSSDVIENEESNFINMVYNYDWSSTPLGPMDTWDLALKNVVNLCLKVEFPICIFIGPPDWILFYNRAFIPMLKSQHPSAFGKLCKDIWAGHFENRMLVEFNNVITTGKGVLGRDEPAELQRDGYVEVAYFYNTFSPVYKSDGTVCALWCPAQETTAGVLTKRRLKVLDEFGLQISDIESLESACHIITKVLSNNEDIPYTFIYFVKHNLNTSSESLIARLIATTFDEDDKKGRNIPDYLPEIPEIIDLTKDINKNYGTYIELKRKTATYTFLKCEYWPIYLAIKEENHVKVLLKDESQAVILSIKILLDKGQVLSVVLIYGISRVCTLDELYMEFLHLITNQIRTFLQHGRIIEEEKKRSKLLADLNYKKIAFFQGISHELKSPLTLILSPLDDVINICQQNSPVIPNLKLIRRNALRLFKLINSLLKLSDIETNQLKANYCETNIVEFTQELASDFKGMAKALGLDYHIDIPHQEEFYKAVGDKIYLDRDMYETIVFNLCSNAFKHTWKGQITIRLSHDYKDKNKIVVLEVSDTGVGIPEIALPNIFQRFYRVESQEKKRSNEGTGIGLALVKELIAHHGGDITVTSVVNQGTTFKCWFQIGCNHLPINQIYNYDVINPIKNNRELSLYTNRQLYLEESSQWINNSASETQDVITDQLPINNQEIDEILKKDDKKYQVLIVDDNNSM</sequence>
<reference evidence="1" key="1">
    <citation type="submission" date="2021-06" db="EMBL/GenBank/DDBJ databases">
        <authorList>
            <person name="Kallberg Y."/>
            <person name="Tangrot J."/>
            <person name="Rosling A."/>
        </authorList>
    </citation>
    <scope>NUCLEOTIDE SEQUENCE</scope>
    <source>
        <strain evidence="1">AU212A</strain>
    </source>
</reference>
<feature type="non-terminal residue" evidence="1">
    <location>
        <position position="1"/>
    </location>
</feature>
<dbReference type="Proteomes" id="UP000789860">
    <property type="component" value="Unassembled WGS sequence"/>
</dbReference>
<gene>
    <name evidence="1" type="ORF">SCALOS_LOCUS5546</name>
</gene>
<comment type="caution">
    <text evidence="1">The sequence shown here is derived from an EMBL/GenBank/DDBJ whole genome shotgun (WGS) entry which is preliminary data.</text>
</comment>
<dbReference type="EMBL" id="CAJVPM010009216">
    <property type="protein sequence ID" value="CAG8562128.1"/>
    <property type="molecule type" value="Genomic_DNA"/>
</dbReference>
<evidence type="ECO:0000313" key="1">
    <source>
        <dbReference type="EMBL" id="CAG8562128.1"/>
    </source>
</evidence>
<accession>A0ACA9M5W1</accession>
<protein>
    <submittedName>
        <fullName evidence="1">2882_t:CDS:1</fullName>
    </submittedName>
</protein>
<feature type="non-terminal residue" evidence="1">
    <location>
        <position position="701"/>
    </location>
</feature>
<keyword evidence="2" id="KW-1185">Reference proteome</keyword>
<proteinExistence type="predicted"/>
<name>A0ACA9M5W1_9GLOM</name>